<accession>A0A6S7GH58</accession>
<evidence type="ECO:0000313" key="6">
    <source>
        <dbReference type="Proteomes" id="UP001152795"/>
    </source>
</evidence>
<dbReference type="SUPFAM" id="SSF81296">
    <property type="entry name" value="E set domains"/>
    <property type="match status" value="1"/>
</dbReference>
<dbReference type="SMART" id="SM01360">
    <property type="entry name" value="A2M"/>
    <property type="match status" value="1"/>
</dbReference>
<dbReference type="Gene3D" id="2.20.130.20">
    <property type="match status" value="1"/>
</dbReference>
<dbReference type="Gene3D" id="2.60.40.1940">
    <property type="match status" value="1"/>
</dbReference>
<sequence>MSRHLALILLAAAFSSAVETEKPQYLITSPYTYRAGEDETVNIQLFGSKSCEVEVRLKPQNSKTVTVSANGTFTPGEQGKLILRIPKENVRNGRHYYRTSFDLDATVCGVKTESRSVSAQPLKPNNIFIQTDKPIYKPGQKLRMRILSLDKDLKLTGDKVANVHVVASASRIKQWNDVKLEDGMASLELQLSKEPILGKYTITAFVGKARKTQTIEVAKYVLPKYEVKITPPAYMALDQKEFTTTICAKYTYGKNVKGTLNAVLCLKHDDYIYRRREYVSRNFKKCQNITREINGCTDIRLLREELNVGEVTNVYRTQFLIDAQVTETLTGVTLKSKALKYNMKRRSVQLSFSGTSGKFKPGLPFKYVLKVTRPDGSPATGARVHVTVSRGWSAAATFYNKTFVVTNGLITDSIDDATYNARSLVFKANLLDKNPYPVKAHMYPVSTSYTANPWYSPSFSYLEIHNTQNTPAKIDSEASLTVRYTVRSNTGTRVNFHYTIMCKGNTVKSGTHTQLHNYVREENLTTTATPATTIRPTKVTVNVTNATLQRTNDTIRTKIHRLILPDWGWRRPKPIPVKKLNERPVVEKFDIKFLVTMEMVPSCRMMVYYVREDKEVVADSVDFDVEDKLENQVSVSFKDDERKPGEETNLILKATPGSRVAFVAVDKSIHLLKAGNELTKEKILPYLRTYQQRAYNSNPKCRNSWNPWWRGKRSIAPFYWGDSSSYDDASDAFNVAGLIFLSDLSIFTKPCPRPRPVPVVMAMMVDDDGIYYILYVLQNIGVSFISSLNINTKPCQKYWPTEVAGGSGFVPYGGVGRNRNAGPRPKSGNVDQTEKKKKEKPVRVRKEFPETWFWADEKLDESGNKTLQVRVPDTITTWVANGFAISSKTGLGISDTSTLKAFQPFFVQMTLPYSVIRGEEIPVTVTVFNYMTSCVPIKLLLNQKSPDYKVTSYYINKLCVCGDAGQSVKFTIIPTNLGHIPLTVTATTSSARLCSNSTVTVSDAVTRKLLVE</sequence>
<dbReference type="InterPro" id="IPR013783">
    <property type="entry name" value="Ig-like_fold"/>
</dbReference>
<dbReference type="PANTHER" id="PTHR11412">
    <property type="entry name" value="MACROGLOBULIN / COMPLEMENT"/>
    <property type="match status" value="1"/>
</dbReference>
<evidence type="ECO:0000256" key="2">
    <source>
        <dbReference type="ARBA" id="ARBA00023180"/>
    </source>
</evidence>
<comment type="caution">
    <text evidence="5">The sequence shown here is derived from an EMBL/GenBank/DDBJ whole genome shotgun (WGS) entry which is preliminary data.</text>
</comment>
<reference evidence="5" key="1">
    <citation type="submission" date="2020-04" db="EMBL/GenBank/DDBJ databases">
        <authorList>
            <person name="Alioto T."/>
            <person name="Alioto T."/>
            <person name="Gomez Garrido J."/>
        </authorList>
    </citation>
    <scope>NUCLEOTIDE SEQUENCE</scope>
    <source>
        <strain evidence="5">A484AB</strain>
    </source>
</reference>
<dbReference type="Pfam" id="PF01835">
    <property type="entry name" value="MG2"/>
    <property type="match status" value="1"/>
</dbReference>
<name>A0A6S7GH58_PARCT</name>
<dbReference type="PANTHER" id="PTHR11412:SF171">
    <property type="entry name" value="PREGNANCY ZONE PROTEIN-LIKE PROTEIN"/>
    <property type="match status" value="1"/>
</dbReference>
<evidence type="ECO:0000256" key="1">
    <source>
        <dbReference type="ARBA" id="ARBA00022729"/>
    </source>
</evidence>
<dbReference type="Pfam" id="PF07703">
    <property type="entry name" value="A2M_BRD"/>
    <property type="match status" value="1"/>
</dbReference>
<dbReference type="SMART" id="SM01359">
    <property type="entry name" value="A2M_N_2"/>
    <property type="match status" value="1"/>
</dbReference>
<feature type="non-terminal residue" evidence="5">
    <location>
        <position position="1"/>
    </location>
</feature>
<feature type="chain" id="PRO_5043882182" evidence="4">
    <location>
        <begin position="21"/>
        <end position="1012"/>
    </location>
</feature>
<dbReference type="Pfam" id="PF17789">
    <property type="entry name" value="MG4"/>
    <property type="match status" value="1"/>
</dbReference>
<protein>
    <submittedName>
        <fullName evidence="5">C3 and PZP-like alpha-2-macroglobulin domain-containing 8 isoform X2</fullName>
    </submittedName>
</protein>
<evidence type="ECO:0000313" key="5">
    <source>
        <dbReference type="EMBL" id="CAB3988759.1"/>
    </source>
</evidence>
<gene>
    <name evidence="5" type="ORF">PACLA_8A081777</name>
</gene>
<proteinExistence type="predicted"/>
<dbReference type="Gene3D" id="6.20.50.160">
    <property type="match status" value="1"/>
</dbReference>
<dbReference type="Proteomes" id="UP001152795">
    <property type="component" value="Unassembled WGS sequence"/>
</dbReference>
<dbReference type="InterPro" id="IPR014756">
    <property type="entry name" value="Ig_E-set"/>
</dbReference>
<keyword evidence="6" id="KW-1185">Reference proteome</keyword>
<feature type="compositionally biased region" description="Basic and acidic residues" evidence="3">
    <location>
        <begin position="832"/>
        <end position="841"/>
    </location>
</feature>
<dbReference type="Pfam" id="PF17791">
    <property type="entry name" value="MG3"/>
    <property type="match status" value="1"/>
</dbReference>
<dbReference type="AlphaFoldDB" id="A0A6S7GH58"/>
<organism evidence="5 6">
    <name type="scientific">Paramuricea clavata</name>
    <name type="common">Red gorgonian</name>
    <name type="synonym">Violescent sea-whip</name>
    <dbReference type="NCBI Taxonomy" id="317549"/>
    <lineage>
        <taxon>Eukaryota</taxon>
        <taxon>Metazoa</taxon>
        <taxon>Cnidaria</taxon>
        <taxon>Anthozoa</taxon>
        <taxon>Octocorallia</taxon>
        <taxon>Malacalcyonacea</taxon>
        <taxon>Plexauridae</taxon>
        <taxon>Paramuricea</taxon>
    </lineage>
</organism>
<feature type="signal peptide" evidence="4">
    <location>
        <begin position="1"/>
        <end position="20"/>
    </location>
</feature>
<dbReference type="Gene3D" id="2.60.40.1930">
    <property type="match status" value="3"/>
</dbReference>
<dbReference type="EMBL" id="CACRXK020001376">
    <property type="protein sequence ID" value="CAB3988759.1"/>
    <property type="molecule type" value="Genomic_DNA"/>
</dbReference>
<dbReference type="OrthoDB" id="9998011at2759"/>
<dbReference type="InterPro" id="IPR041555">
    <property type="entry name" value="MG3"/>
</dbReference>
<dbReference type="InterPro" id="IPR050473">
    <property type="entry name" value="A2M/Complement_sys"/>
</dbReference>
<dbReference type="InterPro" id="IPR002890">
    <property type="entry name" value="MG2"/>
</dbReference>
<dbReference type="GO" id="GO:0004866">
    <property type="term" value="F:endopeptidase inhibitor activity"/>
    <property type="evidence" value="ECO:0007669"/>
    <property type="project" value="InterPro"/>
</dbReference>
<keyword evidence="2" id="KW-0325">Glycoprotein</keyword>
<evidence type="ECO:0000256" key="4">
    <source>
        <dbReference type="SAM" id="SignalP"/>
    </source>
</evidence>
<feature type="region of interest" description="Disordered" evidence="3">
    <location>
        <begin position="814"/>
        <end position="841"/>
    </location>
</feature>
<dbReference type="FunFam" id="2.60.40.1930:FF:000001">
    <property type="entry name" value="CD109 isoform 3"/>
    <property type="match status" value="1"/>
</dbReference>
<keyword evidence="1 4" id="KW-0732">Signal</keyword>
<dbReference type="Pfam" id="PF00207">
    <property type="entry name" value="A2M"/>
    <property type="match status" value="1"/>
</dbReference>
<dbReference type="InterPro" id="IPR040839">
    <property type="entry name" value="MG4"/>
</dbReference>
<dbReference type="InterPro" id="IPR001599">
    <property type="entry name" value="Macroglobln_a2"/>
</dbReference>
<dbReference type="Gene3D" id="2.60.40.10">
    <property type="entry name" value="Immunoglobulins"/>
    <property type="match status" value="2"/>
</dbReference>
<dbReference type="InterPro" id="IPR011625">
    <property type="entry name" value="A2M_N_BRD"/>
</dbReference>
<evidence type="ECO:0000256" key="3">
    <source>
        <dbReference type="SAM" id="MobiDB-lite"/>
    </source>
</evidence>